<evidence type="ECO:0000313" key="2">
    <source>
        <dbReference type="EMBL" id="CAK8996672.1"/>
    </source>
</evidence>
<dbReference type="EMBL" id="CAXAMN010001890">
    <property type="protein sequence ID" value="CAK8996672.1"/>
    <property type="molecule type" value="Genomic_DNA"/>
</dbReference>
<sequence length="501" mass="55485">MANQKFTVWNRGTSTDPRTSHDEICHLTFRHGGFAEEQLPDQPAKTDFDAFCNVMRKNAEKAAEFQGARKEMLAILCKGQVRFREGKSANKASQAFQLARGSQMKEFRSSHCEIVTPFRAVDRQKYEEQFPGEIEAKKLKTTMKMIEGKKREVVLVRKNPDGEWDLNLRTTTGVVQEERVDHGDEQIREGQMAVEQEAMEEDQSDGEEILPGGQTRPAKPEPTAMEKKAVAEALPAAGKAVVIKVTMTDFSSAAQEAYKKASSLDNKVKKWQSVPEDILERSASLKNMATALIASATAFSMSKKALHTDKMETALNSLAAQGIEAPLAWRALHFKEQLGGHLRFGKLEACAEMCGQAKDNMQDIMEDCLREFLGSLTVPLEDSKGRKRRFDPAKTLQDLLTKLLACAELPGSVVRDLSTLDTALQTDESRLPARKELEALREDASYVGVLEACFAAELMEAFAAFNDCGFAVANVEVVDRLNNALLAAMGESQSEVELVLK</sequence>
<proteinExistence type="predicted"/>
<feature type="region of interest" description="Disordered" evidence="1">
    <location>
        <begin position="196"/>
        <end position="220"/>
    </location>
</feature>
<feature type="non-terminal residue" evidence="2">
    <location>
        <position position="501"/>
    </location>
</feature>
<reference evidence="2 3" key="1">
    <citation type="submission" date="2024-02" db="EMBL/GenBank/DDBJ databases">
        <authorList>
            <person name="Chen Y."/>
            <person name="Shah S."/>
            <person name="Dougan E. K."/>
            <person name="Thang M."/>
            <person name="Chan C."/>
        </authorList>
    </citation>
    <scope>NUCLEOTIDE SEQUENCE [LARGE SCALE GENOMIC DNA]</scope>
</reference>
<name>A0ABP0I251_9DINO</name>
<gene>
    <name evidence="2" type="ORF">CCMP2556_LOCUS4550</name>
</gene>
<feature type="compositionally biased region" description="Acidic residues" evidence="1">
    <location>
        <begin position="197"/>
        <end position="208"/>
    </location>
</feature>
<protein>
    <submittedName>
        <fullName evidence="2">Uncharacterized protein</fullName>
    </submittedName>
</protein>
<accession>A0ABP0I251</accession>
<dbReference type="Proteomes" id="UP001642484">
    <property type="component" value="Unassembled WGS sequence"/>
</dbReference>
<evidence type="ECO:0000313" key="3">
    <source>
        <dbReference type="Proteomes" id="UP001642484"/>
    </source>
</evidence>
<keyword evidence="3" id="KW-1185">Reference proteome</keyword>
<comment type="caution">
    <text evidence="2">The sequence shown here is derived from an EMBL/GenBank/DDBJ whole genome shotgun (WGS) entry which is preliminary data.</text>
</comment>
<organism evidence="2 3">
    <name type="scientific">Durusdinium trenchii</name>
    <dbReference type="NCBI Taxonomy" id="1381693"/>
    <lineage>
        <taxon>Eukaryota</taxon>
        <taxon>Sar</taxon>
        <taxon>Alveolata</taxon>
        <taxon>Dinophyceae</taxon>
        <taxon>Suessiales</taxon>
        <taxon>Symbiodiniaceae</taxon>
        <taxon>Durusdinium</taxon>
    </lineage>
</organism>
<evidence type="ECO:0000256" key="1">
    <source>
        <dbReference type="SAM" id="MobiDB-lite"/>
    </source>
</evidence>